<organism evidence="1 2">
    <name type="scientific">Fraxinus pennsylvanica</name>
    <dbReference type="NCBI Taxonomy" id="56036"/>
    <lineage>
        <taxon>Eukaryota</taxon>
        <taxon>Viridiplantae</taxon>
        <taxon>Streptophyta</taxon>
        <taxon>Embryophyta</taxon>
        <taxon>Tracheophyta</taxon>
        <taxon>Spermatophyta</taxon>
        <taxon>Magnoliopsida</taxon>
        <taxon>eudicotyledons</taxon>
        <taxon>Gunneridae</taxon>
        <taxon>Pentapetalae</taxon>
        <taxon>asterids</taxon>
        <taxon>lamiids</taxon>
        <taxon>Lamiales</taxon>
        <taxon>Oleaceae</taxon>
        <taxon>Oleeae</taxon>
        <taxon>Fraxinus</taxon>
    </lineage>
</organism>
<dbReference type="AlphaFoldDB" id="A0AAD2E0J7"/>
<sequence length="111" mass="12303">MSHQQPEALELLARLVEDANHGRVILAPVLMNIVIPITGNPSSLTSAIVPAKLTLQYTLALHLQQIINFHSLFSEHSPFNVTHHHCLLKAIPSLILSNFSMFKVLPYMAST</sequence>
<evidence type="ECO:0000313" key="1">
    <source>
        <dbReference type="EMBL" id="CAI9770275.1"/>
    </source>
</evidence>
<keyword evidence="2" id="KW-1185">Reference proteome</keyword>
<reference evidence="1" key="1">
    <citation type="submission" date="2023-05" db="EMBL/GenBank/DDBJ databases">
        <authorList>
            <person name="Huff M."/>
        </authorList>
    </citation>
    <scope>NUCLEOTIDE SEQUENCE</scope>
</reference>
<dbReference type="EMBL" id="OU503045">
    <property type="protein sequence ID" value="CAI9770275.1"/>
    <property type="molecule type" value="Genomic_DNA"/>
</dbReference>
<name>A0AAD2E0J7_9LAMI</name>
<proteinExistence type="predicted"/>
<dbReference type="Proteomes" id="UP000834106">
    <property type="component" value="Chromosome 10"/>
</dbReference>
<accession>A0AAD2E0J7</accession>
<protein>
    <submittedName>
        <fullName evidence="1">Uncharacterized protein</fullName>
    </submittedName>
</protein>
<evidence type="ECO:0000313" key="2">
    <source>
        <dbReference type="Proteomes" id="UP000834106"/>
    </source>
</evidence>
<gene>
    <name evidence="1" type="ORF">FPE_LOCUS17688</name>
</gene>